<proteinExistence type="predicted"/>
<evidence type="ECO:0000256" key="2">
    <source>
        <dbReference type="SAM" id="MobiDB-lite"/>
    </source>
</evidence>
<protein>
    <submittedName>
        <fullName evidence="4">Type III secretory pathway component EscV</fullName>
    </submittedName>
</protein>
<feature type="compositionally biased region" description="Low complexity" evidence="2">
    <location>
        <begin position="99"/>
        <end position="119"/>
    </location>
</feature>
<keyword evidence="3" id="KW-0472">Membrane</keyword>
<keyword evidence="5" id="KW-1185">Reference proteome</keyword>
<sequence>MGDFPSWVYIVLLGAVAVVYGMLLPKKREAKQQPEAALSSTVEKVEDTLEHYMTEIEKENEEIIDLVSKIKQESSAKQIALQEQVSEMRQRLMELEQRAVPAPQASSSVSEEPVAMESPVVPPLDPAMLGRQGEALRESAARMQREQEELEAAQQEQQNAAKERIQDRYPELFQLHESGKSVDTIARTVGLQRGEVLLILQLAKQEEQS</sequence>
<evidence type="ECO:0000313" key="5">
    <source>
        <dbReference type="Proteomes" id="UP001185028"/>
    </source>
</evidence>
<evidence type="ECO:0000256" key="3">
    <source>
        <dbReference type="SAM" id="Phobius"/>
    </source>
</evidence>
<feature type="coiled-coil region" evidence="1">
    <location>
        <begin position="42"/>
        <end position="98"/>
    </location>
</feature>
<keyword evidence="3" id="KW-1133">Transmembrane helix</keyword>
<reference evidence="4 5" key="1">
    <citation type="submission" date="2023-07" db="EMBL/GenBank/DDBJ databases">
        <title>Genomic Encyclopedia of Type Strains, Phase IV (KMG-IV): sequencing the most valuable type-strain genomes for metagenomic binning, comparative biology and taxonomic classification.</title>
        <authorList>
            <person name="Goeker M."/>
        </authorList>
    </citation>
    <scope>NUCLEOTIDE SEQUENCE [LARGE SCALE GENOMIC DNA]</scope>
    <source>
        <strain evidence="4 5">DSM 22170</strain>
    </source>
</reference>
<feature type="transmembrane region" description="Helical" evidence="3">
    <location>
        <begin position="6"/>
        <end position="24"/>
    </location>
</feature>
<keyword evidence="1" id="KW-0175">Coiled coil</keyword>
<dbReference type="Proteomes" id="UP001185028">
    <property type="component" value="Unassembled WGS sequence"/>
</dbReference>
<evidence type="ECO:0000313" key="4">
    <source>
        <dbReference type="EMBL" id="MDR6244685.1"/>
    </source>
</evidence>
<feature type="coiled-coil region" evidence="1">
    <location>
        <begin position="133"/>
        <end position="165"/>
    </location>
</feature>
<gene>
    <name evidence="4" type="ORF">JOC58_002582</name>
</gene>
<organism evidence="4 5">
    <name type="scientific">Paenibacillus hunanensis</name>
    <dbReference type="NCBI Taxonomy" id="539262"/>
    <lineage>
        <taxon>Bacteria</taxon>
        <taxon>Bacillati</taxon>
        <taxon>Bacillota</taxon>
        <taxon>Bacilli</taxon>
        <taxon>Bacillales</taxon>
        <taxon>Paenibacillaceae</taxon>
        <taxon>Paenibacillus</taxon>
    </lineage>
</organism>
<accession>A0ABU1J0A3</accession>
<dbReference type="EMBL" id="JAVDQH010000009">
    <property type="protein sequence ID" value="MDR6244685.1"/>
    <property type="molecule type" value="Genomic_DNA"/>
</dbReference>
<dbReference type="RefSeq" id="WP_188776681.1">
    <property type="nucleotide sequence ID" value="NZ_BMMB01000007.1"/>
</dbReference>
<keyword evidence="3" id="KW-0812">Transmembrane</keyword>
<name>A0ABU1J0A3_9BACL</name>
<feature type="region of interest" description="Disordered" evidence="2">
    <location>
        <begin position="99"/>
        <end position="125"/>
    </location>
</feature>
<evidence type="ECO:0000256" key="1">
    <source>
        <dbReference type="SAM" id="Coils"/>
    </source>
</evidence>
<comment type="caution">
    <text evidence="4">The sequence shown here is derived from an EMBL/GenBank/DDBJ whole genome shotgun (WGS) entry which is preliminary data.</text>
</comment>